<dbReference type="NCBIfam" id="TIGR02937">
    <property type="entry name" value="sigma70-ECF"/>
    <property type="match status" value="1"/>
</dbReference>
<proteinExistence type="inferred from homology"/>
<dbReference type="Pfam" id="PF08281">
    <property type="entry name" value="Sigma70_r4_2"/>
    <property type="match status" value="1"/>
</dbReference>
<protein>
    <submittedName>
        <fullName evidence="9">ECF family RNA polymerase sigma factor</fullName>
    </submittedName>
</protein>
<evidence type="ECO:0000313" key="9">
    <source>
        <dbReference type="EMBL" id="AKT43629.1"/>
    </source>
</evidence>
<feature type="region of interest" description="Disordered" evidence="6">
    <location>
        <begin position="114"/>
        <end position="136"/>
    </location>
</feature>
<organism evidence="9 10">
    <name type="scientific">Chondromyces crocatus</name>
    <dbReference type="NCBI Taxonomy" id="52"/>
    <lineage>
        <taxon>Bacteria</taxon>
        <taxon>Pseudomonadati</taxon>
        <taxon>Myxococcota</taxon>
        <taxon>Polyangia</taxon>
        <taxon>Polyangiales</taxon>
        <taxon>Polyangiaceae</taxon>
        <taxon>Chondromyces</taxon>
    </lineage>
</organism>
<reference evidence="9 10" key="1">
    <citation type="submission" date="2015-07" db="EMBL/GenBank/DDBJ databases">
        <title>Genome analysis of myxobacterium Chondromyces crocatus Cm c5 reveals a high potential for natural compound synthesis and the genetic basis for the loss of fruiting body formation.</title>
        <authorList>
            <person name="Zaburannyi N."/>
            <person name="Bunk B."/>
            <person name="Maier J."/>
            <person name="Overmann J."/>
            <person name="Mueller R."/>
        </authorList>
    </citation>
    <scope>NUCLEOTIDE SEQUENCE [LARGE SCALE GENOMIC DNA]</scope>
    <source>
        <strain evidence="9 10">Cm c5</strain>
    </source>
</reference>
<keyword evidence="2" id="KW-0805">Transcription regulation</keyword>
<evidence type="ECO:0000256" key="3">
    <source>
        <dbReference type="ARBA" id="ARBA00023082"/>
    </source>
</evidence>
<dbReference type="InterPro" id="IPR036388">
    <property type="entry name" value="WH-like_DNA-bd_sf"/>
</dbReference>
<evidence type="ECO:0000313" key="10">
    <source>
        <dbReference type="Proteomes" id="UP000067626"/>
    </source>
</evidence>
<evidence type="ECO:0000256" key="6">
    <source>
        <dbReference type="SAM" id="MobiDB-lite"/>
    </source>
</evidence>
<dbReference type="EMBL" id="CP012159">
    <property type="protein sequence ID" value="AKT43629.1"/>
    <property type="molecule type" value="Genomic_DNA"/>
</dbReference>
<comment type="similarity">
    <text evidence="1">Belongs to the sigma-70 factor family. ECF subfamily.</text>
</comment>
<dbReference type="AlphaFoldDB" id="A0A0K1ES64"/>
<keyword evidence="5" id="KW-0804">Transcription</keyword>
<dbReference type="STRING" id="52.CMC5_078640"/>
<evidence type="ECO:0000259" key="7">
    <source>
        <dbReference type="Pfam" id="PF04542"/>
    </source>
</evidence>
<keyword evidence="3" id="KW-0731">Sigma factor</keyword>
<dbReference type="InterPro" id="IPR039425">
    <property type="entry name" value="RNA_pol_sigma-70-like"/>
</dbReference>
<dbReference type="GO" id="GO:0016987">
    <property type="term" value="F:sigma factor activity"/>
    <property type="evidence" value="ECO:0007669"/>
    <property type="project" value="UniProtKB-KW"/>
</dbReference>
<dbReference type="Gene3D" id="1.10.1740.10">
    <property type="match status" value="1"/>
</dbReference>
<dbReference type="InterPro" id="IPR007627">
    <property type="entry name" value="RNA_pol_sigma70_r2"/>
</dbReference>
<evidence type="ECO:0000256" key="1">
    <source>
        <dbReference type="ARBA" id="ARBA00010641"/>
    </source>
</evidence>
<dbReference type="RefSeq" id="WP_050435068.1">
    <property type="nucleotide sequence ID" value="NZ_CP012159.1"/>
</dbReference>
<evidence type="ECO:0000259" key="8">
    <source>
        <dbReference type="Pfam" id="PF08281"/>
    </source>
</evidence>
<dbReference type="Proteomes" id="UP000067626">
    <property type="component" value="Chromosome"/>
</dbReference>
<keyword evidence="10" id="KW-1185">Reference proteome</keyword>
<dbReference type="GO" id="GO:0003677">
    <property type="term" value="F:DNA binding"/>
    <property type="evidence" value="ECO:0007669"/>
    <property type="project" value="UniProtKB-KW"/>
</dbReference>
<dbReference type="SUPFAM" id="SSF88946">
    <property type="entry name" value="Sigma2 domain of RNA polymerase sigma factors"/>
    <property type="match status" value="1"/>
</dbReference>
<dbReference type="InterPro" id="IPR013324">
    <property type="entry name" value="RNA_pol_sigma_r3/r4-like"/>
</dbReference>
<evidence type="ECO:0000256" key="4">
    <source>
        <dbReference type="ARBA" id="ARBA00023125"/>
    </source>
</evidence>
<feature type="domain" description="RNA polymerase sigma factor 70 region 4 type 2" evidence="8">
    <location>
        <begin position="150"/>
        <end position="200"/>
    </location>
</feature>
<dbReference type="GO" id="GO:0006352">
    <property type="term" value="P:DNA-templated transcription initiation"/>
    <property type="evidence" value="ECO:0007669"/>
    <property type="project" value="InterPro"/>
</dbReference>
<gene>
    <name evidence="9" type="ORF">CMC5_078640</name>
</gene>
<dbReference type="Pfam" id="PF04542">
    <property type="entry name" value="Sigma70_r2"/>
    <property type="match status" value="1"/>
</dbReference>
<evidence type="ECO:0000256" key="2">
    <source>
        <dbReference type="ARBA" id="ARBA00023015"/>
    </source>
</evidence>
<dbReference type="InterPro" id="IPR013249">
    <property type="entry name" value="RNA_pol_sigma70_r4_t2"/>
</dbReference>
<keyword evidence="4" id="KW-0238">DNA-binding</keyword>
<dbReference type="OrthoDB" id="5507893at2"/>
<name>A0A0K1ES64_CHOCO</name>
<accession>A0A0K1ES64</accession>
<dbReference type="PANTHER" id="PTHR43133">
    <property type="entry name" value="RNA POLYMERASE ECF-TYPE SIGMA FACTO"/>
    <property type="match status" value="1"/>
</dbReference>
<dbReference type="InterPro" id="IPR013325">
    <property type="entry name" value="RNA_pol_sigma_r2"/>
</dbReference>
<dbReference type="PANTHER" id="PTHR43133:SF8">
    <property type="entry name" value="RNA POLYMERASE SIGMA FACTOR HI_1459-RELATED"/>
    <property type="match status" value="1"/>
</dbReference>
<evidence type="ECO:0000256" key="5">
    <source>
        <dbReference type="ARBA" id="ARBA00023163"/>
    </source>
</evidence>
<dbReference type="KEGG" id="ccro:CMC5_078640"/>
<feature type="domain" description="RNA polymerase sigma-70 region 2" evidence="7">
    <location>
        <begin position="50"/>
        <end position="117"/>
    </location>
</feature>
<dbReference type="Gene3D" id="1.10.10.10">
    <property type="entry name" value="Winged helix-like DNA-binding domain superfamily/Winged helix DNA-binding domain"/>
    <property type="match status" value="1"/>
</dbReference>
<dbReference type="InterPro" id="IPR014284">
    <property type="entry name" value="RNA_pol_sigma-70_dom"/>
</dbReference>
<sequence>MSVLPLPRAEFALALMDDPDERVCAAVDPAPETDGAWIAPALAAARLRAMVDAHFDTVWRALRRLGTPPTDLDDCTQQVFLVASRRLDTIQEGSERAFLLRSAVHIAAHAARARRRRREVPESEDHDLPLQMDPAPRPDEIVEQKRNLALLDELLATLPDDLRTVLVLFELEELSTQEIAVVLKVPMGTVASRLRRAREAFARAAARHAARTPGGRS</sequence>
<feature type="compositionally biased region" description="Basic and acidic residues" evidence="6">
    <location>
        <begin position="119"/>
        <end position="128"/>
    </location>
</feature>
<dbReference type="SUPFAM" id="SSF88659">
    <property type="entry name" value="Sigma3 and sigma4 domains of RNA polymerase sigma factors"/>
    <property type="match status" value="1"/>
</dbReference>